<dbReference type="GO" id="GO:0005874">
    <property type="term" value="C:microtubule"/>
    <property type="evidence" value="ECO:0007669"/>
    <property type="project" value="UniProtKB-KW"/>
</dbReference>
<dbReference type="OrthoDB" id="66546at2759"/>
<keyword evidence="4 5" id="KW-0206">Cytoskeleton</keyword>
<dbReference type="Pfam" id="PF17681">
    <property type="entry name" value="GCP_N_terminal"/>
    <property type="match status" value="1"/>
</dbReference>
<proteinExistence type="inferred from homology"/>
<evidence type="ECO:0000259" key="9">
    <source>
        <dbReference type="Pfam" id="PF17681"/>
    </source>
</evidence>
<evidence type="ECO:0000313" key="11">
    <source>
        <dbReference type="Proteomes" id="UP000319160"/>
    </source>
</evidence>
<keyword evidence="3 5" id="KW-0493">Microtubule</keyword>
<dbReference type="GO" id="GO:0000278">
    <property type="term" value="P:mitotic cell cycle"/>
    <property type="evidence" value="ECO:0007669"/>
    <property type="project" value="TreeGrafter"/>
</dbReference>
<gene>
    <name evidence="10" type="ORF">FHL15_003009</name>
</gene>
<name>A0A553I7V9_9PEZI</name>
<keyword evidence="11" id="KW-1185">Reference proteome</keyword>
<dbReference type="GO" id="GO:0000922">
    <property type="term" value="C:spindle pole"/>
    <property type="evidence" value="ECO:0007669"/>
    <property type="project" value="InterPro"/>
</dbReference>
<dbReference type="PANTHER" id="PTHR19302">
    <property type="entry name" value="GAMMA TUBULIN COMPLEX PROTEIN"/>
    <property type="match status" value="1"/>
</dbReference>
<dbReference type="Proteomes" id="UP000319160">
    <property type="component" value="Unassembled WGS sequence"/>
</dbReference>
<evidence type="ECO:0000256" key="2">
    <source>
        <dbReference type="ARBA" id="ARBA00022490"/>
    </source>
</evidence>
<dbReference type="InterPro" id="IPR040457">
    <property type="entry name" value="GCP_C"/>
</dbReference>
<evidence type="ECO:0000256" key="5">
    <source>
        <dbReference type="RuleBase" id="RU363050"/>
    </source>
</evidence>
<evidence type="ECO:0000256" key="6">
    <source>
        <dbReference type="SAM" id="MobiDB-lite"/>
    </source>
</evidence>
<dbReference type="GO" id="GO:0005816">
    <property type="term" value="C:spindle pole body"/>
    <property type="evidence" value="ECO:0007669"/>
    <property type="project" value="UniProtKB-ARBA"/>
</dbReference>
<dbReference type="GO" id="GO:0007020">
    <property type="term" value="P:microtubule nucleation"/>
    <property type="evidence" value="ECO:0007669"/>
    <property type="project" value="InterPro"/>
</dbReference>
<dbReference type="Pfam" id="PF04130">
    <property type="entry name" value="GCP_C_terminal"/>
    <property type="match status" value="1"/>
</dbReference>
<feature type="domain" description="Gamma-Tubulin ring complex non-core subunit mod21 N-terminal" evidence="8">
    <location>
        <begin position="67"/>
        <end position="158"/>
    </location>
</feature>
<dbReference type="InterPro" id="IPR042241">
    <property type="entry name" value="GCP_C_sf"/>
</dbReference>
<dbReference type="Gene3D" id="1.20.120.1900">
    <property type="entry name" value="Gamma-tubulin complex, C-terminal domain"/>
    <property type="match status" value="1"/>
</dbReference>
<feature type="region of interest" description="Disordered" evidence="6">
    <location>
        <begin position="113"/>
        <end position="133"/>
    </location>
</feature>
<dbReference type="InterPro" id="IPR059169">
    <property type="entry name" value="GCP5_N_ext"/>
</dbReference>
<feature type="domain" description="Gamma tubulin complex component protein N-terminal" evidence="9">
    <location>
        <begin position="236"/>
        <end position="538"/>
    </location>
</feature>
<evidence type="ECO:0000259" key="7">
    <source>
        <dbReference type="Pfam" id="PF04130"/>
    </source>
</evidence>
<dbReference type="Pfam" id="PF14609">
    <property type="entry name" value="GCP5-Mod21_N"/>
    <property type="match status" value="1"/>
</dbReference>
<dbReference type="InterPro" id="IPR041470">
    <property type="entry name" value="GCP_N"/>
</dbReference>
<dbReference type="CDD" id="cd22572">
    <property type="entry name" value="GCP5_NTD"/>
    <property type="match status" value="1"/>
</dbReference>
<dbReference type="GO" id="GO:0051321">
    <property type="term" value="P:meiotic cell cycle"/>
    <property type="evidence" value="ECO:0007669"/>
    <property type="project" value="TreeGrafter"/>
</dbReference>
<sequence length="881" mass="101214">MAFAAQLGSLTDELVEVITSTTTQTNHARFGALRETSLRNLRQHNFLRTNQYEVYSALDGYEERFRVLNRDGLADALRDRLDALALCSNKWTPDVLDLLLKLADQPVQKSNLDDLSQLKRPDENPEPSLKWGDIAKEDGWDKDGDLWQNADFGGYSSDGDYVDDYETDASARSVDTSLSSIEARYRKRPADYSESVQSPLDLDEIRKSQAWRRKKPGIVNSTTRSQKVPITEIQAIREILFMLGGLDNGLVDRQGKLSLDIQLTHASGQIFRSLLISTNDARRRLSILRQYVKQQQEIPLLQVFQAAIESRLRSFDNTLADMQAHYTNVDQNLVVSVMKLLNDLDPHLSPLRPLAETIEQLERSKNSQPFHFLELLFDSAQALQLEGDEVAYRFIGHLFFQCFAIYLRPIRRWMQSGELTDNDKTFFISRSPFDVPRSQVWTDQFKLKRTSQGSLFAPRFLQPAASRIFTTGKSVVVLKLLGKHWPIQEEEPEYATQVDMNTVTDLVPFAEVFKDMFDQWMQRKHHAASATLKRTLFETYNFWSDLNILHHIYLMTDGSRSEQFLNAVFNNIDLFNEDWHDRFNLTEMAREAFDGLIESHRLHVNTSLNSSASDIRNVRRTVREGLPSIRITYRLPWLTRIVVTDESLDHYQLIFTFLLQLRRASKVLTTYRIISDVLTYRAEQEMFYGLRSKLLWFCNTLQSYLSTLVLGPLVESFQEQMRQAEDIDEMLTSHSTFTKQLIDQACLGGKLDPIRQGILDVFDLAIKLQDARHTESEREANEFQELSRLSVMSSSRREPSRYIQASEEEDETFLGEQDKGLTLQNTEATYGQVLGESRSALDRHLKFICGGLRGVARASGSEAASKWDILAEMLEVGIRGP</sequence>
<evidence type="ECO:0000256" key="4">
    <source>
        <dbReference type="ARBA" id="ARBA00023212"/>
    </source>
</evidence>
<feature type="domain" description="Gamma tubulin complex component C-terminal" evidence="7">
    <location>
        <begin position="546"/>
        <end position="807"/>
    </location>
</feature>
<evidence type="ECO:0000313" key="10">
    <source>
        <dbReference type="EMBL" id="TRX96285.1"/>
    </source>
</evidence>
<evidence type="ECO:0000256" key="3">
    <source>
        <dbReference type="ARBA" id="ARBA00022701"/>
    </source>
</evidence>
<dbReference type="GO" id="GO:0000930">
    <property type="term" value="C:gamma-tubulin complex"/>
    <property type="evidence" value="ECO:0007669"/>
    <property type="project" value="TreeGrafter"/>
</dbReference>
<comment type="caution">
    <text evidence="10">The sequence shown here is derived from an EMBL/GenBank/DDBJ whole genome shotgun (WGS) entry which is preliminary data.</text>
</comment>
<comment type="subcellular location">
    <subcellularLocation>
        <location evidence="5">Cytoplasm</location>
        <location evidence="5">Cytoskeleton</location>
        <location evidence="5">Microtubule organizing center</location>
    </subcellularLocation>
</comment>
<dbReference type="GO" id="GO:0051011">
    <property type="term" value="F:microtubule minus-end binding"/>
    <property type="evidence" value="ECO:0007669"/>
    <property type="project" value="TreeGrafter"/>
</dbReference>
<organism evidence="10 11">
    <name type="scientific">Xylaria flabelliformis</name>
    <dbReference type="NCBI Taxonomy" id="2512241"/>
    <lineage>
        <taxon>Eukaryota</taxon>
        <taxon>Fungi</taxon>
        <taxon>Dikarya</taxon>
        <taxon>Ascomycota</taxon>
        <taxon>Pezizomycotina</taxon>
        <taxon>Sordariomycetes</taxon>
        <taxon>Xylariomycetidae</taxon>
        <taxon>Xylariales</taxon>
        <taxon>Xylariaceae</taxon>
        <taxon>Xylaria</taxon>
    </lineage>
</organism>
<dbReference type="GO" id="GO:0051225">
    <property type="term" value="P:spindle assembly"/>
    <property type="evidence" value="ECO:0007669"/>
    <property type="project" value="TreeGrafter"/>
</dbReference>
<dbReference type="InterPro" id="IPR007259">
    <property type="entry name" value="GCP"/>
</dbReference>
<dbReference type="AlphaFoldDB" id="A0A553I7V9"/>
<keyword evidence="2 5" id="KW-0963">Cytoplasm</keyword>
<accession>A0A553I7V9</accession>
<dbReference type="GO" id="GO:0043015">
    <property type="term" value="F:gamma-tubulin binding"/>
    <property type="evidence" value="ECO:0007669"/>
    <property type="project" value="InterPro"/>
</dbReference>
<protein>
    <recommendedName>
        <fullName evidence="5">Spindle pole body component</fullName>
    </recommendedName>
</protein>
<comment type="similarity">
    <text evidence="1 5">Belongs to the TUBGCP family.</text>
</comment>
<dbReference type="GO" id="GO:0031122">
    <property type="term" value="P:cytoplasmic microtubule organization"/>
    <property type="evidence" value="ECO:0007669"/>
    <property type="project" value="TreeGrafter"/>
</dbReference>
<dbReference type="PANTHER" id="PTHR19302:SF33">
    <property type="entry name" value="GAMMA-TUBULIN COMPLEX COMPONENT 5"/>
    <property type="match status" value="1"/>
</dbReference>
<reference evidence="11" key="1">
    <citation type="submission" date="2019-06" db="EMBL/GenBank/DDBJ databases">
        <title>Draft genome sequence of the griseofulvin-producing fungus Xylaria cubensis strain G536.</title>
        <authorList>
            <person name="Mead M.E."/>
            <person name="Raja H.A."/>
            <person name="Steenwyk J.L."/>
            <person name="Knowles S.L."/>
            <person name="Oberlies N.H."/>
            <person name="Rokas A."/>
        </authorList>
    </citation>
    <scope>NUCLEOTIDE SEQUENCE [LARGE SCALE GENOMIC DNA]</scope>
    <source>
        <strain evidence="11">G536</strain>
    </source>
</reference>
<evidence type="ECO:0000259" key="8">
    <source>
        <dbReference type="Pfam" id="PF14609"/>
    </source>
</evidence>
<dbReference type="InterPro" id="IPR032797">
    <property type="entry name" value="Mod21_N"/>
</dbReference>
<dbReference type="EMBL" id="VFLP01000012">
    <property type="protein sequence ID" value="TRX96285.1"/>
    <property type="molecule type" value="Genomic_DNA"/>
</dbReference>
<dbReference type="STRING" id="2512241.A0A553I7V9"/>
<evidence type="ECO:0000256" key="1">
    <source>
        <dbReference type="ARBA" id="ARBA00010337"/>
    </source>
</evidence>